<evidence type="ECO:0000313" key="6">
    <source>
        <dbReference type="Proteomes" id="UP000296468"/>
    </source>
</evidence>
<dbReference type="PANTHER" id="PTHR43212">
    <property type="entry name" value="QUERCETIN 2,3-DIOXYGENASE"/>
    <property type="match status" value="1"/>
</dbReference>
<name>A0A4P7PKQ3_9PSED</name>
<proteinExistence type="inferred from homology"/>
<dbReference type="EMBL" id="CP035088">
    <property type="protein sequence ID" value="QBZ91215.1"/>
    <property type="molecule type" value="Genomic_DNA"/>
</dbReference>
<dbReference type="InterPro" id="IPR011051">
    <property type="entry name" value="RmlC_Cupin_sf"/>
</dbReference>
<comment type="similarity">
    <text evidence="1 2">Belongs to the pirin family.</text>
</comment>
<dbReference type="InterPro" id="IPR041602">
    <property type="entry name" value="Quercetinase_C"/>
</dbReference>
<dbReference type="KEGG" id="pvk:EPZ47_21745"/>
<organism evidence="5 6">
    <name type="scientific">Pseudomonas viciae</name>
    <dbReference type="NCBI Taxonomy" id="2505979"/>
    <lineage>
        <taxon>Bacteria</taxon>
        <taxon>Pseudomonadati</taxon>
        <taxon>Pseudomonadota</taxon>
        <taxon>Gammaproteobacteria</taxon>
        <taxon>Pseudomonadales</taxon>
        <taxon>Pseudomonadaceae</taxon>
        <taxon>Pseudomonas</taxon>
    </lineage>
</organism>
<dbReference type="CDD" id="cd02910">
    <property type="entry name" value="cupin_Yhhw_N"/>
    <property type="match status" value="1"/>
</dbReference>
<dbReference type="SUPFAM" id="SSF51182">
    <property type="entry name" value="RmlC-like cupins"/>
    <property type="match status" value="1"/>
</dbReference>
<reference evidence="5 6" key="1">
    <citation type="journal article" date="2019" name="Front. Microbiol.">
        <title>In silico and Genetic Analyses of Cyclic Lipopeptide Synthetic Gene Clusters in Pseudomonas sp. 11K1.</title>
        <authorList>
            <person name="Zhao H."/>
            <person name="Liu Y.P."/>
            <person name="Zhang L.Q."/>
        </authorList>
    </citation>
    <scope>NUCLEOTIDE SEQUENCE [LARGE SCALE GENOMIC DNA]</scope>
    <source>
        <strain evidence="5 6">11K1</strain>
    </source>
</reference>
<dbReference type="InterPro" id="IPR003829">
    <property type="entry name" value="Pirin_N_dom"/>
</dbReference>
<evidence type="ECO:0000256" key="1">
    <source>
        <dbReference type="ARBA" id="ARBA00008416"/>
    </source>
</evidence>
<evidence type="ECO:0000313" key="5">
    <source>
        <dbReference type="EMBL" id="QBZ91215.1"/>
    </source>
</evidence>
<dbReference type="AlphaFoldDB" id="A0A4P7PKQ3"/>
<evidence type="ECO:0000259" key="4">
    <source>
        <dbReference type="Pfam" id="PF17954"/>
    </source>
</evidence>
<feature type="domain" description="Quercetin 2,3-dioxygenase C-terminal cupin" evidence="4">
    <location>
        <begin position="154"/>
        <end position="238"/>
    </location>
</feature>
<dbReference type="InterPro" id="IPR012093">
    <property type="entry name" value="Pirin"/>
</dbReference>
<gene>
    <name evidence="5" type="ORF">EPZ47_21745</name>
</gene>
<dbReference type="PANTHER" id="PTHR43212:SF3">
    <property type="entry name" value="QUERCETIN 2,3-DIOXYGENASE"/>
    <property type="match status" value="1"/>
</dbReference>
<sequence>MHQIKVGFMIVINKSEDRGSFKNSWLDAKFSFEFGSYRKPERRGFSDLIVFNDDIVQPKSGFTEHSHSNVEVMSYPLMGEIEHRDSIGNCQRVSYGDVHLMRAGKGISHSEMNPSDSEIEHHVQWWIKPKNLDSDPSYQLCTFTPEDKVGRLCLIASDNSADGVLCVDQDVRIYASILTPIELVWKVPMNRRAYLHVLSGGVAINDFALSAGDAIFVGNCTTIAISSLDSAEVLLFDLR</sequence>
<dbReference type="Proteomes" id="UP000296468">
    <property type="component" value="Chromosome"/>
</dbReference>
<dbReference type="Gene3D" id="2.60.120.10">
    <property type="entry name" value="Jelly Rolls"/>
    <property type="match status" value="2"/>
</dbReference>
<dbReference type="Pfam" id="PF17954">
    <property type="entry name" value="Pirin_C_2"/>
    <property type="match status" value="1"/>
</dbReference>
<dbReference type="InterPro" id="IPR014710">
    <property type="entry name" value="RmlC-like_jellyroll"/>
</dbReference>
<feature type="domain" description="Pirin N-terminal" evidence="3">
    <location>
        <begin position="20"/>
        <end position="127"/>
    </location>
</feature>
<evidence type="ECO:0000259" key="3">
    <source>
        <dbReference type="Pfam" id="PF02678"/>
    </source>
</evidence>
<accession>A0A4P7PKQ3</accession>
<dbReference type="Pfam" id="PF02678">
    <property type="entry name" value="Pirin"/>
    <property type="match status" value="1"/>
</dbReference>
<protein>
    <submittedName>
        <fullName evidence="5">Pirin family protein</fullName>
    </submittedName>
</protein>
<evidence type="ECO:0000256" key="2">
    <source>
        <dbReference type="RuleBase" id="RU003457"/>
    </source>
</evidence>